<dbReference type="EC" id="2.7.7.7" evidence="2"/>
<reference evidence="10 11" key="1">
    <citation type="submission" date="2016-03" db="EMBL/GenBank/DDBJ databases">
        <title>Cyphomyrmex costatus WGS genome.</title>
        <authorList>
            <person name="Nygaard S."/>
            <person name="Hu H."/>
            <person name="Boomsma J."/>
            <person name="Zhang G."/>
        </authorList>
    </citation>
    <scope>NUCLEOTIDE SEQUENCE [LARGE SCALE GENOMIC DNA]</scope>
    <source>
        <strain evidence="10">MS0001</strain>
        <tissue evidence="10">Whole body</tissue>
    </source>
</reference>
<dbReference type="STRING" id="456900.A0A151I8D7"/>
<dbReference type="PANTHER" id="PTHR31511">
    <property type="entry name" value="PROTEIN CBG23764"/>
    <property type="match status" value="1"/>
</dbReference>
<evidence type="ECO:0000313" key="11">
    <source>
        <dbReference type="Proteomes" id="UP000078542"/>
    </source>
</evidence>
<evidence type="ECO:0000256" key="5">
    <source>
        <dbReference type="ARBA" id="ARBA00022705"/>
    </source>
</evidence>
<dbReference type="InterPro" id="IPR004868">
    <property type="entry name" value="DNA-dir_DNA_pol_B_mt/vir"/>
</dbReference>
<protein>
    <recommendedName>
        <fullName evidence="2">DNA-directed DNA polymerase</fullName>
        <ecNumber evidence="2">2.7.7.7</ecNumber>
    </recommendedName>
</protein>
<keyword evidence="6" id="KW-0239">DNA-directed DNA polymerase</keyword>
<dbReference type="Gene3D" id="3.30.420.10">
    <property type="entry name" value="Ribonuclease H-like superfamily/Ribonuclease H"/>
    <property type="match status" value="1"/>
</dbReference>
<dbReference type="GO" id="GO:0003887">
    <property type="term" value="F:DNA-directed DNA polymerase activity"/>
    <property type="evidence" value="ECO:0007669"/>
    <property type="project" value="UniProtKB-KW"/>
</dbReference>
<dbReference type="InterPro" id="IPR044925">
    <property type="entry name" value="His-Me_finger_sf"/>
</dbReference>
<dbReference type="SUPFAM" id="SSF56672">
    <property type="entry name" value="DNA/RNA polymerases"/>
    <property type="match status" value="1"/>
</dbReference>
<gene>
    <name evidence="10" type="ORF">ALC62_14777</name>
</gene>
<sequence length="827" mass="96272">MRRVHRELGGALPHQPRLAVGHRQSAVARIARLAGARTQLGRRFVYVGGGDRDRYLAWCEIDAAFERRVLTGAVINFEHIDPRQFLEDAGSVVLERVRGAIERHGSVKVNTAFNGEFIVGDKRTVMGINSKNCELYPASNVREWEKHVNLLYVQDGDTEHFVWIKHLSRLVSTQINKYGRKKYFCDRQKLEIHSEDCGKLNKCAIRLPSEEKKWLEFHNYGMKERAPFVVYADLECVLRKTEDAATSTSSYAYQQHEVFSIGYYVRCSYDDTLSAYRFRRDNGCVSWFARQLEDLAHRAKTIISANQPMDFTRDDWQKFNSATHCHICERPFAPGDERAHDHCHLTGRYRGPAHKGCNVNYKDSLYIPVVFHNLSGYDAHFVMKEIATKFKGQVDLLPLTKEKYISFTKHVKDTSDNDSRNCVKLRFIDSYKFLSSSLDKLASYIDKNKLKIVRSEFSNLSDKDFNLLTRKGVFPYEYVDCVEKLNDTRLPPRESFQSSLTDDTVSESDYAHAANVWKRFAVRTLGEYSDLYLKTDVLLLTDVFENFRESCVASYGLDPAHYYTLPGFTWDAMLKHTRVKFELLTDIDMVIFIERGGLSQCSGRYAKANNKYMQSYDLSETSSYLMYYDVNNLYGWAMCQPLPYADFRWVKDAANFDANAIAPDSPTGYIFEVDLEYPQHLHDAHADLPFCPTRDKPPGKRENKLLATLYYKQRYVIHYRNLQQCIHHGLRVTKIHRVLRFAQSAWLRDYIELNTQFRTRAKNDFEKNLYKLMNNAVFGKTMVNMRDRVDVKLVTTWDGRYGAEALIAKPNFHSAWTERERRRRQRV</sequence>
<keyword evidence="5" id="KW-0235">DNA replication</keyword>
<comment type="similarity">
    <text evidence="1">Belongs to the DNA polymerase type-B family.</text>
</comment>
<dbReference type="InterPro" id="IPR036397">
    <property type="entry name" value="RNaseH_sf"/>
</dbReference>
<keyword evidence="4" id="KW-0548">Nucleotidyltransferase</keyword>
<comment type="catalytic activity">
    <reaction evidence="8">
        <text>DNA(n) + a 2'-deoxyribonucleoside 5'-triphosphate = DNA(n+1) + diphosphate</text>
        <dbReference type="Rhea" id="RHEA:22508"/>
        <dbReference type="Rhea" id="RHEA-COMP:17339"/>
        <dbReference type="Rhea" id="RHEA-COMP:17340"/>
        <dbReference type="ChEBI" id="CHEBI:33019"/>
        <dbReference type="ChEBI" id="CHEBI:61560"/>
        <dbReference type="ChEBI" id="CHEBI:173112"/>
        <dbReference type="EC" id="2.7.7.7"/>
    </reaction>
</comment>
<dbReference type="AlphaFoldDB" id="A0A151I8D7"/>
<dbReference type="SUPFAM" id="SSF53098">
    <property type="entry name" value="Ribonuclease H-like"/>
    <property type="match status" value="1"/>
</dbReference>
<evidence type="ECO:0000256" key="6">
    <source>
        <dbReference type="ARBA" id="ARBA00022932"/>
    </source>
</evidence>
<dbReference type="GO" id="GO:0000166">
    <property type="term" value="F:nucleotide binding"/>
    <property type="evidence" value="ECO:0007669"/>
    <property type="project" value="InterPro"/>
</dbReference>
<evidence type="ECO:0000256" key="3">
    <source>
        <dbReference type="ARBA" id="ARBA00022679"/>
    </source>
</evidence>
<dbReference type="InterPro" id="IPR012337">
    <property type="entry name" value="RNaseH-like_sf"/>
</dbReference>
<feature type="domain" description="DNA-directed DNA polymerase family B mitochondria/virus" evidence="9">
    <location>
        <begin position="369"/>
        <end position="786"/>
    </location>
</feature>
<evidence type="ECO:0000259" key="9">
    <source>
        <dbReference type="Pfam" id="PF03175"/>
    </source>
</evidence>
<evidence type="ECO:0000256" key="7">
    <source>
        <dbReference type="ARBA" id="ARBA00023125"/>
    </source>
</evidence>
<evidence type="ECO:0000256" key="2">
    <source>
        <dbReference type="ARBA" id="ARBA00012417"/>
    </source>
</evidence>
<dbReference type="GO" id="GO:0042575">
    <property type="term" value="C:DNA polymerase complex"/>
    <property type="evidence" value="ECO:0007669"/>
    <property type="project" value="UniProtKB-ARBA"/>
</dbReference>
<dbReference type="GO" id="GO:0003677">
    <property type="term" value="F:DNA binding"/>
    <property type="evidence" value="ECO:0007669"/>
    <property type="project" value="UniProtKB-KW"/>
</dbReference>
<evidence type="ECO:0000313" key="10">
    <source>
        <dbReference type="EMBL" id="KYM94587.1"/>
    </source>
</evidence>
<dbReference type="GO" id="GO:0006260">
    <property type="term" value="P:DNA replication"/>
    <property type="evidence" value="ECO:0007669"/>
    <property type="project" value="UniProtKB-KW"/>
</dbReference>
<keyword evidence="11" id="KW-1185">Reference proteome</keyword>
<dbReference type="SUPFAM" id="SSF54060">
    <property type="entry name" value="His-Me finger endonucleases"/>
    <property type="match status" value="1"/>
</dbReference>
<name>A0A151I8D7_9HYME</name>
<dbReference type="EMBL" id="KQ978367">
    <property type="protein sequence ID" value="KYM94587.1"/>
    <property type="molecule type" value="Genomic_DNA"/>
</dbReference>
<accession>A0A151I8D7</accession>
<dbReference type="PANTHER" id="PTHR31511:SF12">
    <property type="entry name" value="RHO TERMINATION FACTOR N-TERMINAL DOMAIN-CONTAINING PROTEIN"/>
    <property type="match status" value="1"/>
</dbReference>
<evidence type="ECO:0000256" key="1">
    <source>
        <dbReference type="ARBA" id="ARBA00005755"/>
    </source>
</evidence>
<keyword evidence="3" id="KW-0808">Transferase</keyword>
<dbReference type="InterPro" id="IPR043502">
    <property type="entry name" value="DNA/RNA_pol_sf"/>
</dbReference>
<evidence type="ECO:0000256" key="4">
    <source>
        <dbReference type="ARBA" id="ARBA00022695"/>
    </source>
</evidence>
<dbReference type="Pfam" id="PF03175">
    <property type="entry name" value="DNA_pol_B_2"/>
    <property type="match status" value="1"/>
</dbReference>
<evidence type="ECO:0000256" key="8">
    <source>
        <dbReference type="ARBA" id="ARBA00049244"/>
    </source>
</evidence>
<dbReference type="Proteomes" id="UP000078542">
    <property type="component" value="Unassembled WGS sequence"/>
</dbReference>
<keyword evidence="7" id="KW-0238">DNA-binding</keyword>
<organism evidence="10 11">
    <name type="scientific">Cyphomyrmex costatus</name>
    <dbReference type="NCBI Taxonomy" id="456900"/>
    <lineage>
        <taxon>Eukaryota</taxon>
        <taxon>Metazoa</taxon>
        <taxon>Ecdysozoa</taxon>
        <taxon>Arthropoda</taxon>
        <taxon>Hexapoda</taxon>
        <taxon>Insecta</taxon>
        <taxon>Pterygota</taxon>
        <taxon>Neoptera</taxon>
        <taxon>Endopterygota</taxon>
        <taxon>Hymenoptera</taxon>
        <taxon>Apocrita</taxon>
        <taxon>Aculeata</taxon>
        <taxon>Formicoidea</taxon>
        <taxon>Formicidae</taxon>
        <taxon>Myrmicinae</taxon>
        <taxon>Cyphomyrmex</taxon>
    </lineage>
</organism>
<proteinExistence type="inferred from homology"/>